<dbReference type="InterPro" id="IPR005801">
    <property type="entry name" value="ADC_synthase"/>
</dbReference>
<dbReference type="PANTHER" id="PTHR11236">
    <property type="entry name" value="AMINOBENZOATE/ANTHRANILATE SYNTHASE"/>
    <property type="match status" value="1"/>
</dbReference>
<keyword evidence="4" id="KW-0456">Lyase</keyword>
<dbReference type="AlphaFoldDB" id="A0A2D6M170"/>
<sequence length="535" mass="59834">MDFRKKIEAAQIGSMIPVYKEVDIDSNCPVELFAKLSDYGRQENSILLESADIMKRFGEKSLGSANPCLLVKGKGAEFSITALNKTGERFLGFIKDNFGFCDSIDFTGKELSGKLVSTKKTVSEEEHLKLKTHADILRTIAFAFTPTEKPFVPYSGLFGAISYDFIDQFEQLPASKADPLEDPDYEMVFLDNLFLADHEKGKIFFIANALKTEENSEKLYSDCIKTIEDYEAKLNAELPSRPMPKPSKLKISSDTSQEEFEEIVSKMKQHIVDGDVFQAVPSRTTIVKYSCSELDIYRELRRLNPSPYMFFFRNTGGVLLGSSPETFLKVEGDKEKTIEIRPIAGTRPRGIVDGKIDNSLDEKMEEELRNDTKELAEHTMLVDLARNDVARVSIPGSRKVDKPHFVERYSHVMHLVSSVTGTLKPELDALHAYLASMNMGTLTGAPKIKAMELIRKYENTARGFYGGSVGYLTPSDDFDSCIVIRSMRLKGNKAYIRAGAGIVYDSIPEKEFIETENKAKAPLAALEKAQEAGSK</sequence>
<evidence type="ECO:0000256" key="4">
    <source>
        <dbReference type="ARBA" id="ARBA00023239"/>
    </source>
</evidence>
<dbReference type="Proteomes" id="UP000226592">
    <property type="component" value="Unassembled WGS sequence"/>
</dbReference>
<dbReference type="SUPFAM" id="SSF56322">
    <property type="entry name" value="ADC synthase"/>
    <property type="match status" value="1"/>
</dbReference>
<keyword evidence="3" id="KW-0057">Aromatic amino acid biosynthesis</keyword>
<reference evidence="9" key="1">
    <citation type="submission" date="2017-09" db="EMBL/GenBank/DDBJ databases">
        <title>The Reconstruction of 2,631 Draft Metagenome-Assembled Genomes from the Global Oceans.</title>
        <authorList>
            <person name="Tully B.J."/>
            <person name="Graham E.D."/>
            <person name="Heidelberg J.F."/>
        </authorList>
    </citation>
    <scope>NUCLEOTIDE SEQUENCE [LARGE SCALE GENOMIC DNA]</scope>
</reference>
<dbReference type="PRINTS" id="PR00095">
    <property type="entry name" value="ANTSNTHASEI"/>
</dbReference>
<dbReference type="Gene3D" id="3.60.120.10">
    <property type="entry name" value="Anthranilate synthase"/>
    <property type="match status" value="1"/>
</dbReference>
<proteinExistence type="predicted"/>
<feature type="domain" description="Anthranilate synthase component I N-terminal" evidence="7">
    <location>
        <begin position="26"/>
        <end position="204"/>
    </location>
</feature>
<dbReference type="NCBIfam" id="NF010079">
    <property type="entry name" value="PRK13564.1"/>
    <property type="match status" value="1"/>
</dbReference>
<comment type="pathway">
    <text evidence="1">Amino-acid biosynthesis; L-tryptophan biosynthesis; L-tryptophan from chorismate: step 1/5.</text>
</comment>
<evidence type="ECO:0000259" key="7">
    <source>
        <dbReference type="Pfam" id="PF04715"/>
    </source>
</evidence>
<dbReference type="PANTHER" id="PTHR11236:SF49">
    <property type="entry name" value="ANTHRANILATE SYNTHASE COMPONENT 1"/>
    <property type="match status" value="1"/>
</dbReference>
<evidence type="ECO:0000259" key="6">
    <source>
        <dbReference type="Pfam" id="PF00425"/>
    </source>
</evidence>
<evidence type="ECO:0000256" key="5">
    <source>
        <dbReference type="ARBA" id="ARBA00047683"/>
    </source>
</evidence>
<protein>
    <recommendedName>
        <fullName evidence="2">anthranilate synthase</fullName>
        <ecNumber evidence="2">4.1.3.27</ecNumber>
    </recommendedName>
</protein>
<comment type="catalytic activity">
    <reaction evidence="5">
        <text>chorismate + L-glutamine = anthranilate + pyruvate + L-glutamate + H(+)</text>
        <dbReference type="Rhea" id="RHEA:21732"/>
        <dbReference type="ChEBI" id="CHEBI:15361"/>
        <dbReference type="ChEBI" id="CHEBI:15378"/>
        <dbReference type="ChEBI" id="CHEBI:16567"/>
        <dbReference type="ChEBI" id="CHEBI:29748"/>
        <dbReference type="ChEBI" id="CHEBI:29985"/>
        <dbReference type="ChEBI" id="CHEBI:58359"/>
        <dbReference type="EC" id="4.1.3.27"/>
    </reaction>
</comment>
<dbReference type="EMBL" id="NZBU01000008">
    <property type="protein sequence ID" value="MAG22139.1"/>
    <property type="molecule type" value="Genomic_DNA"/>
</dbReference>
<evidence type="ECO:0000256" key="3">
    <source>
        <dbReference type="ARBA" id="ARBA00022822"/>
    </source>
</evidence>
<name>A0A2D6M170_9ARCH</name>
<accession>A0A2D6M170</accession>
<dbReference type="InterPro" id="IPR015890">
    <property type="entry name" value="Chorismate_C"/>
</dbReference>
<gene>
    <name evidence="8" type="ORF">CL943_02440</name>
</gene>
<evidence type="ECO:0000256" key="1">
    <source>
        <dbReference type="ARBA" id="ARBA00004873"/>
    </source>
</evidence>
<organism evidence="8 9">
    <name type="scientific">Candidatus Iainarchaeum sp</name>
    <dbReference type="NCBI Taxonomy" id="3101447"/>
    <lineage>
        <taxon>Archaea</taxon>
        <taxon>Candidatus Iainarchaeota</taxon>
        <taxon>Candidatus Iainarchaeia</taxon>
        <taxon>Candidatus Iainarchaeales</taxon>
        <taxon>Candidatus Iainarchaeaceae</taxon>
        <taxon>Candidatus Iainarchaeum</taxon>
    </lineage>
</organism>
<dbReference type="Pfam" id="PF00425">
    <property type="entry name" value="Chorismate_bind"/>
    <property type="match status" value="1"/>
</dbReference>
<keyword evidence="3" id="KW-0028">Amino-acid biosynthesis</keyword>
<dbReference type="InterPro" id="IPR006805">
    <property type="entry name" value="Anth_synth_I_N"/>
</dbReference>
<dbReference type="GO" id="GO:0004049">
    <property type="term" value="F:anthranilate synthase activity"/>
    <property type="evidence" value="ECO:0007669"/>
    <property type="project" value="UniProtKB-EC"/>
</dbReference>
<dbReference type="UniPathway" id="UPA00035">
    <property type="reaction ID" value="UER00040"/>
</dbReference>
<feature type="domain" description="Chorismate-utilising enzyme C-terminal" evidence="6">
    <location>
        <begin position="257"/>
        <end position="518"/>
    </location>
</feature>
<dbReference type="GO" id="GO:0000162">
    <property type="term" value="P:L-tryptophan biosynthetic process"/>
    <property type="evidence" value="ECO:0007669"/>
    <property type="project" value="UniProtKB-UniPathway"/>
</dbReference>
<evidence type="ECO:0000313" key="8">
    <source>
        <dbReference type="EMBL" id="MAG22139.1"/>
    </source>
</evidence>
<comment type="caution">
    <text evidence="8">The sequence shown here is derived from an EMBL/GenBank/DDBJ whole genome shotgun (WGS) entry which is preliminary data.</text>
</comment>
<dbReference type="EC" id="4.1.3.27" evidence="2"/>
<dbReference type="InterPro" id="IPR019999">
    <property type="entry name" value="Anth_synth_I-like"/>
</dbReference>
<keyword evidence="3" id="KW-0822">Tryptophan biosynthesis</keyword>
<evidence type="ECO:0000313" key="9">
    <source>
        <dbReference type="Proteomes" id="UP000226592"/>
    </source>
</evidence>
<dbReference type="Pfam" id="PF04715">
    <property type="entry name" value="Anth_synt_I_N"/>
    <property type="match status" value="1"/>
</dbReference>
<evidence type="ECO:0000256" key="2">
    <source>
        <dbReference type="ARBA" id="ARBA00012266"/>
    </source>
</evidence>